<evidence type="ECO:0000313" key="2">
    <source>
        <dbReference type="Proteomes" id="UP000319383"/>
    </source>
</evidence>
<gene>
    <name evidence="1" type="ORF">Mal52_51910</name>
</gene>
<dbReference type="EMBL" id="CP036276">
    <property type="protein sequence ID" value="QDU46669.1"/>
    <property type="molecule type" value="Genomic_DNA"/>
</dbReference>
<dbReference type="InterPro" id="IPR052045">
    <property type="entry name" value="Sulfur_Carrier/Prot_Modifier"/>
</dbReference>
<dbReference type="Gene3D" id="3.10.20.30">
    <property type="match status" value="1"/>
</dbReference>
<dbReference type="KEGG" id="sdyn:Mal52_51910"/>
<dbReference type="SUPFAM" id="SSF54285">
    <property type="entry name" value="MoaD/ThiS"/>
    <property type="match status" value="1"/>
</dbReference>
<name>A0A517ZW24_9PLAN</name>
<keyword evidence="2" id="KW-1185">Reference proteome</keyword>
<dbReference type="Proteomes" id="UP000319383">
    <property type="component" value="Chromosome"/>
</dbReference>
<accession>A0A517ZW24</accession>
<reference evidence="1 2" key="1">
    <citation type="submission" date="2019-02" db="EMBL/GenBank/DDBJ databases">
        <title>Deep-cultivation of Planctomycetes and their phenomic and genomic characterization uncovers novel biology.</title>
        <authorList>
            <person name="Wiegand S."/>
            <person name="Jogler M."/>
            <person name="Boedeker C."/>
            <person name="Pinto D."/>
            <person name="Vollmers J."/>
            <person name="Rivas-Marin E."/>
            <person name="Kohn T."/>
            <person name="Peeters S.H."/>
            <person name="Heuer A."/>
            <person name="Rast P."/>
            <person name="Oberbeckmann S."/>
            <person name="Bunk B."/>
            <person name="Jeske O."/>
            <person name="Meyerdierks A."/>
            <person name="Storesund J.E."/>
            <person name="Kallscheuer N."/>
            <person name="Luecker S."/>
            <person name="Lage O.M."/>
            <person name="Pohl T."/>
            <person name="Merkel B.J."/>
            <person name="Hornburger P."/>
            <person name="Mueller R.-W."/>
            <person name="Bruemmer F."/>
            <person name="Labrenz M."/>
            <person name="Spormann A.M."/>
            <person name="Op den Camp H."/>
            <person name="Overmann J."/>
            <person name="Amann R."/>
            <person name="Jetten M.S.M."/>
            <person name="Mascher T."/>
            <person name="Medema M.H."/>
            <person name="Devos D.P."/>
            <person name="Kaster A.-K."/>
            <person name="Ovreas L."/>
            <person name="Rohde M."/>
            <person name="Galperin M.Y."/>
            <person name="Jogler C."/>
        </authorList>
    </citation>
    <scope>NUCLEOTIDE SEQUENCE [LARGE SCALE GENOMIC DNA]</scope>
    <source>
        <strain evidence="1 2">Mal52</strain>
    </source>
</reference>
<evidence type="ECO:0000313" key="1">
    <source>
        <dbReference type="EMBL" id="QDU46669.1"/>
    </source>
</evidence>
<dbReference type="Pfam" id="PF02597">
    <property type="entry name" value="ThiS"/>
    <property type="match status" value="1"/>
</dbReference>
<dbReference type="RefSeq" id="WP_145379159.1">
    <property type="nucleotide sequence ID" value="NZ_CP036276.1"/>
</dbReference>
<dbReference type="PANTHER" id="PTHR38031:SF1">
    <property type="entry name" value="SULFUR CARRIER PROTEIN CYSO"/>
    <property type="match status" value="1"/>
</dbReference>
<dbReference type="InterPro" id="IPR016155">
    <property type="entry name" value="Mopterin_synth/thiamin_S_b"/>
</dbReference>
<dbReference type="InterPro" id="IPR012675">
    <property type="entry name" value="Beta-grasp_dom_sf"/>
</dbReference>
<protein>
    <submittedName>
        <fullName evidence="1">ThiS family protein</fullName>
    </submittedName>
</protein>
<sequence>MPTAFMPPALRKLTGDNDRITIEAHTVREAIAELEHRYPGIEARLTADGAIKPGLAVAVDGNVSTQGMLQKLKPDSELHFLPAIGGG</sequence>
<dbReference type="CDD" id="cd17040">
    <property type="entry name" value="Ubl_MoaD_like"/>
    <property type="match status" value="1"/>
</dbReference>
<dbReference type="PANTHER" id="PTHR38031">
    <property type="entry name" value="SULFUR CARRIER PROTEIN SLR0821-RELATED"/>
    <property type="match status" value="1"/>
</dbReference>
<organism evidence="1 2">
    <name type="scientific">Symmachiella dynata</name>
    <dbReference type="NCBI Taxonomy" id="2527995"/>
    <lineage>
        <taxon>Bacteria</taxon>
        <taxon>Pseudomonadati</taxon>
        <taxon>Planctomycetota</taxon>
        <taxon>Planctomycetia</taxon>
        <taxon>Planctomycetales</taxon>
        <taxon>Planctomycetaceae</taxon>
        <taxon>Symmachiella</taxon>
    </lineage>
</organism>
<proteinExistence type="predicted"/>
<dbReference type="InterPro" id="IPR003749">
    <property type="entry name" value="ThiS/MoaD-like"/>
</dbReference>
<dbReference type="AlphaFoldDB" id="A0A517ZW24"/>